<feature type="domain" description="Thiamine pyrophosphate enzyme central" evidence="4">
    <location>
        <begin position="197"/>
        <end position="333"/>
    </location>
</feature>
<dbReference type="InterPro" id="IPR012000">
    <property type="entry name" value="Thiamin_PyroP_enz_cen_dom"/>
</dbReference>
<dbReference type="PANTHER" id="PTHR18968">
    <property type="entry name" value="THIAMINE PYROPHOSPHATE ENZYMES"/>
    <property type="match status" value="1"/>
</dbReference>
<dbReference type="RefSeq" id="WP_137830725.1">
    <property type="nucleotide sequence ID" value="NZ_BPRE01000010.1"/>
</dbReference>
<dbReference type="InterPro" id="IPR012001">
    <property type="entry name" value="Thiamin_PyroP_enz_TPP-bd_dom"/>
</dbReference>
<dbReference type="Pfam" id="PF00205">
    <property type="entry name" value="TPP_enzyme_M"/>
    <property type="match status" value="1"/>
</dbReference>
<evidence type="ECO:0000259" key="6">
    <source>
        <dbReference type="Pfam" id="PF02776"/>
    </source>
</evidence>
<dbReference type="NCBIfam" id="NF006052">
    <property type="entry name" value="PRK08199.1"/>
    <property type="match status" value="1"/>
</dbReference>
<comment type="caution">
    <text evidence="7">The sequence shown here is derived from an EMBL/GenBank/DDBJ whole genome shotgun (WGS) entry which is preliminary data.</text>
</comment>
<dbReference type="InterPro" id="IPR045229">
    <property type="entry name" value="TPP_enz"/>
</dbReference>
<dbReference type="Gene3D" id="3.40.50.970">
    <property type="match status" value="2"/>
</dbReference>
<accession>A0ABQ4V169</accession>
<dbReference type="EMBL" id="BPRE01000010">
    <property type="protein sequence ID" value="GJE76672.1"/>
    <property type="molecule type" value="Genomic_DNA"/>
</dbReference>
<proteinExistence type="inferred from homology"/>
<protein>
    <submittedName>
        <fullName evidence="7">Acetolactate synthase isozyme 2 large subunit</fullName>
    </submittedName>
</protein>
<reference evidence="7" key="2">
    <citation type="submission" date="2021-08" db="EMBL/GenBank/DDBJ databases">
        <authorList>
            <person name="Tani A."/>
            <person name="Ola A."/>
            <person name="Ogura Y."/>
            <person name="Katsura K."/>
            <person name="Hayashi T."/>
        </authorList>
    </citation>
    <scope>NUCLEOTIDE SEQUENCE</scope>
    <source>
        <strain evidence="7">DSM 14458</strain>
    </source>
</reference>
<evidence type="ECO:0000256" key="3">
    <source>
        <dbReference type="RuleBase" id="RU362132"/>
    </source>
</evidence>
<evidence type="ECO:0000256" key="2">
    <source>
        <dbReference type="ARBA" id="ARBA00023052"/>
    </source>
</evidence>
<feature type="domain" description="Thiamine pyrophosphate enzyme TPP-binding" evidence="5">
    <location>
        <begin position="392"/>
        <end position="538"/>
    </location>
</feature>
<keyword evidence="8" id="KW-1185">Reference proteome</keyword>
<dbReference type="InterPro" id="IPR011766">
    <property type="entry name" value="TPP_enzyme_TPP-bd"/>
</dbReference>
<dbReference type="PANTHER" id="PTHR18968:SF120">
    <property type="entry name" value="ACETOLACTATE SYNTHASE LARGE SUBUNIT"/>
    <property type="match status" value="1"/>
</dbReference>
<organism evidence="7 8">
    <name type="scientific">Methylorubrum suomiense</name>
    <dbReference type="NCBI Taxonomy" id="144191"/>
    <lineage>
        <taxon>Bacteria</taxon>
        <taxon>Pseudomonadati</taxon>
        <taxon>Pseudomonadota</taxon>
        <taxon>Alphaproteobacteria</taxon>
        <taxon>Hyphomicrobiales</taxon>
        <taxon>Methylobacteriaceae</taxon>
        <taxon>Methylorubrum</taxon>
    </lineage>
</organism>
<sequence>MSEEAARPLPRTAAQALVDQLVANGVEHVFAVPGESYLPVLDALHDSGIAITVCRQEGGAAMMAEAHGKATGRPGICFVTRGPGATNASAGIHIAQQDSTPMILFVGQIERGLRDREAWQEVDYRAAFGPISKWATEIETGVRVPEYVSRAFHTACGGRPGPVVMALPKDMLKDPAPGPIAPAFAPVEAAPGIEDMERLAALLSEAQNPFLLLGGSRWDERAYADLRAFAERFDLPVATSYRRLPLFDPLHPNYAGDLGLAANLKLVARVKAADLLIVLGGRLGEVASQMYALLDIPAPRTRLVHIHPGPEELGRVYVPHLAINAAPTRMAAALARLPAPASTPWSEATRAGHAEYLAWSETATPQPGAVNFGAVMIQLREALPTDAILCNGAGNYAAWIHRFYRFRRLATHMAPTSGSMGYGVPSAVAMKRLYPERIVISLNGDGDFLMNGQEFATAVQYGLNIVCIVADNASYGTIRMHQERDFPGRVCATDLVNPDFAAYARAFGGVGFTVERTEDFPAALDAALAAHRPAIIHVKIAVDAIAPGATLTAIREKALAGQ</sequence>
<feature type="domain" description="Thiamine pyrophosphate enzyme N-terminal TPP-binding" evidence="6">
    <location>
        <begin position="12"/>
        <end position="124"/>
    </location>
</feature>
<evidence type="ECO:0000313" key="7">
    <source>
        <dbReference type="EMBL" id="GJE76672.1"/>
    </source>
</evidence>
<name>A0ABQ4V169_9HYPH</name>
<reference evidence="7" key="1">
    <citation type="journal article" date="2021" name="Front. Microbiol.">
        <title>Comprehensive Comparative Genomics and Phenotyping of Methylobacterium Species.</title>
        <authorList>
            <person name="Alessa O."/>
            <person name="Ogura Y."/>
            <person name="Fujitani Y."/>
            <person name="Takami H."/>
            <person name="Hayashi T."/>
            <person name="Sahin N."/>
            <person name="Tani A."/>
        </authorList>
    </citation>
    <scope>NUCLEOTIDE SEQUENCE</scope>
    <source>
        <strain evidence="7">DSM 14458</strain>
    </source>
</reference>
<comment type="similarity">
    <text evidence="1 3">Belongs to the TPP enzyme family.</text>
</comment>
<keyword evidence="2 3" id="KW-0786">Thiamine pyrophosphate</keyword>
<gene>
    <name evidence="7" type="primary">ilvG</name>
    <name evidence="7" type="ORF">BGCPKDLD_3270</name>
</gene>
<dbReference type="SUPFAM" id="SSF52518">
    <property type="entry name" value="Thiamin diphosphate-binding fold (THDP-binding)"/>
    <property type="match status" value="2"/>
</dbReference>
<dbReference type="CDD" id="cd00568">
    <property type="entry name" value="TPP_enzymes"/>
    <property type="match status" value="1"/>
</dbReference>
<evidence type="ECO:0000313" key="8">
    <source>
        <dbReference type="Proteomes" id="UP001055093"/>
    </source>
</evidence>
<evidence type="ECO:0000256" key="1">
    <source>
        <dbReference type="ARBA" id="ARBA00007812"/>
    </source>
</evidence>
<dbReference type="Pfam" id="PF02775">
    <property type="entry name" value="TPP_enzyme_C"/>
    <property type="match status" value="1"/>
</dbReference>
<dbReference type="InterPro" id="IPR029061">
    <property type="entry name" value="THDP-binding"/>
</dbReference>
<dbReference type="InterPro" id="IPR029035">
    <property type="entry name" value="DHS-like_NAD/FAD-binding_dom"/>
</dbReference>
<evidence type="ECO:0000259" key="4">
    <source>
        <dbReference type="Pfam" id="PF00205"/>
    </source>
</evidence>
<dbReference type="Pfam" id="PF02776">
    <property type="entry name" value="TPP_enzyme_N"/>
    <property type="match status" value="1"/>
</dbReference>
<dbReference type="Proteomes" id="UP001055093">
    <property type="component" value="Unassembled WGS sequence"/>
</dbReference>
<dbReference type="CDD" id="cd07035">
    <property type="entry name" value="TPP_PYR_POX_like"/>
    <property type="match status" value="1"/>
</dbReference>
<evidence type="ECO:0000259" key="5">
    <source>
        <dbReference type="Pfam" id="PF02775"/>
    </source>
</evidence>
<dbReference type="Gene3D" id="3.40.50.1220">
    <property type="entry name" value="TPP-binding domain"/>
    <property type="match status" value="1"/>
</dbReference>
<dbReference type="SUPFAM" id="SSF52467">
    <property type="entry name" value="DHS-like NAD/FAD-binding domain"/>
    <property type="match status" value="1"/>
</dbReference>